<accession>A0A221KJJ5</accession>
<dbReference type="PANTHER" id="PTHR30203:SF24">
    <property type="entry name" value="BLR4935 PROTEIN"/>
    <property type="match status" value="1"/>
</dbReference>
<dbReference type="KEGG" id="vff:VITFI_CDS3368"/>
<dbReference type="PANTHER" id="PTHR30203">
    <property type="entry name" value="OUTER MEMBRANE CATION EFFLUX PROTEIN"/>
    <property type="match status" value="1"/>
</dbReference>
<dbReference type="Gene3D" id="1.20.1600.10">
    <property type="entry name" value="Outer membrane efflux proteins (OEP)"/>
    <property type="match status" value="1"/>
</dbReference>
<sequence length="461" mass="51100">MAVALSLSGCASWSERGVTEPLHAQLSPHLADAATTLTLQRDEDAVRTATAQADALLQAPLDAEGAVRVALLLHRGLQVRLHALGVSEAERVQAVGWPNPRLSVSRLARGSERETEWSLGLELGHWLLRPWISDLEDRRLAAERQQVALAVLEHLTQVRQSYYQAVAAEHTLRTLTRWHDAADTGATLARRLEQAGNFSPVQRAREQVLAAEGQRQRIRARLAAQASRERLARDLGLGDRPEALRLPEQLPELPKQLPERPELERQALAERLDVAAARQQLERRARELGAGRLRGFVNGLELSAIRSTSNEAPTQTGWEVSFELPLFDWGGARAARAEVLYGQNMHLAAQIAQEARSQVREAEATWRGAWQIARQYQDELLPLAREVSRQNLLRYNGMLIGPLDLLADARNQMTTVTESIQAQRDFWLAQTVLDQALRGPVSPMSLNAANTSRSADAGANH</sequence>
<dbReference type="AlphaFoldDB" id="A0A221KJJ5"/>
<evidence type="ECO:0000313" key="2">
    <source>
        <dbReference type="Proteomes" id="UP000199729"/>
    </source>
</evidence>
<dbReference type="InterPro" id="IPR010131">
    <property type="entry name" value="MdtP/NodT-like"/>
</dbReference>
<keyword evidence="2" id="KW-1185">Reference proteome</keyword>
<dbReference type="SUPFAM" id="SSF56954">
    <property type="entry name" value="Outer membrane efflux proteins (OEP)"/>
    <property type="match status" value="1"/>
</dbReference>
<gene>
    <name evidence="1" type="ORF">VITFI_CDS3368</name>
</gene>
<keyword evidence="1" id="KW-0614">Plasmid</keyword>
<dbReference type="EMBL" id="CP022424">
    <property type="protein sequence ID" value="ASM79145.1"/>
    <property type="molecule type" value="Genomic_DNA"/>
</dbReference>
<reference evidence="1 2" key="1">
    <citation type="submission" date="2017-07" db="EMBL/GenBank/DDBJ databases">
        <title>Complete Genome Sequence of the cosmetic ferment Vitreoscilla filiformis (ATCC15551).</title>
        <authorList>
            <person name="Contreras S."/>
            <person name="Sagory-Zalkind P."/>
            <person name="Blanquart H."/>
            <person name="Iltis A."/>
            <person name="Morand S.C."/>
        </authorList>
    </citation>
    <scope>NUCLEOTIDE SEQUENCE [LARGE SCALE GENOMIC DNA]</scope>
    <source>
        <strain evidence="1 2">ATCC 15551</strain>
        <plasmid evidence="2">Plasmid pvf1</plasmid>
    </source>
</reference>
<evidence type="ECO:0000313" key="1">
    <source>
        <dbReference type="EMBL" id="ASM79145.1"/>
    </source>
</evidence>
<organism evidence="1 2">
    <name type="scientific">Vitreoscilla filiformis</name>
    <dbReference type="NCBI Taxonomy" id="63"/>
    <lineage>
        <taxon>Bacteria</taxon>
        <taxon>Pseudomonadati</taxon>
        <taxon>Pseudomonadota</taxon>
        <taxon>Betaproteobacteria</taxon>
        <taxon>Neisseriales</taxon>
        <taxon>Neisseriaceae</taxon>
        <taxon>Vitreoscilla</taxon>
    </lineage>
</organism>
<dbReference type="Proteomes" id="UP000199729">
    <property type="component" value="Plasmid pVF1"/>
</dbReference>
<geneLocation type="plasmid" evidence="2">
    <name>pvf1</name>
</geneLocation>
<dbReference type="GO" id="GO:0015562">
    <property type="term" value="F:efflux transmembrane transporter activity"/>
    <property type="evidence" value="ECO:0007669"/>
    <property type="project" value="InterPro"/>
</dbReference>
<name>A0A221KJJ5_VITFI</name>
<protein>
    <submittedName>
        <fullName evidence="1">RND transporter</fullName>
    </submittedName>
</protein>
<proteinExistence type="predicted"/>